<dbReference type="EMBL" id="JAIXCQ010000019">
    <property type="protein sequence ID" value="MCA5895196.1"/>
    <property type="molecule type" value="Genomic_DNA"/>
</dbReference>
<name>A0ABS7ZJK7_9MICO</name>
<dbReference type="RefSeq" id="WP_225566929.1">
    <property type="nucleotide sequence ID" value="NZ_JAIXCQ010000019.1"/>
</dbReference>
<sequence>MNHAPEPARPGTDGTVVGRARPDEAAAVAWLAALTFPLACPPGTPVPTMAAHVAAHLHPGAFREWARSPRHALLVARPRADGPQDVPLGYALVQLGEPAGAAEAEALRTACGPGPYTELSKIYAHPSALGTGVAGRLMTASVTAAAELVAARGGGPLPLWLGTNGENARAQAFYRKHGFEVIGRRTYDVGGVQHDDVVMLHTPR</sequence>
<accession>A0ABS7ZJK7</accession>
<dbReference type="PROSITE" id="PS51186">
    <property type="entry name" value="GNAT"/>
    <property type="match status" value="1"/>
</dbReference>
<organism evidence="2 3">
    <name type="scientific">Isoptericola luteus</name>
    <dbReference type="NCBI Taxonomy" id="2879484"/>
    <lineage>
        <taxon>Bacteria</taxon>
        <taxon>Bacillati</taxon>
        <taxon>Actinomycetota</taxon>
        <taxon>Actinomycetes</taxon>
        <taxon>Micrococcales</taxon>
        <taxon>Promicromonosporaceae</taxon>
        <taxon>Isoptericola</taxon>
    </lineage>
</organism>
<protein>
    <submittedName>
        <fullName evidence="2">GNAT family N-acetyltransferase</fullName>
        <ecNumber evidence="2">2.3.1.-</ecNumber>
    </submittedName>
</protein>
<dbReference type="EC" id="2.3.1.-" evidence="2"/>
<evidence type="ECO:0000313" key="2">
    <source>
        <dbReference type="EMBL" id="MCA5895196.1"/>
    </source>
</evidence>
<dbReference type="Pfam" id="PF00583">
    <property type="entry name" value="Acetyltransf_1"/>
    <property type="match status" value="1"/>
</dbReference>
<reference evidence="2 3" key="1">
    <citation type="submission" date="2021-09" db="EMBL/GenBank/DDBJ databases">
        <title>Isoptericola luteus sp. nov., a novel bacterium isolated from Harbin, the capital city of Heilongjiang province.</title>
        <authorList>
            <person name="Li J."/>
        </authorList>
    </citation>
    <scope>NUCLEOTIDE SEQUENCE [LARGE SCALE GENOMIC DNA]</scope>
    <source>
        <strain evidence="2 3">NEAU-Y5</strain>
    </source>
</reference>
<keyword evidence="2" id="KW-0808">Transferase</keyword>
<proteinExistence type="predicted"/>
<evidence type="ECO:0000259" key="1">
    <source>
        <dbReference type="PROSITE" id="PS51186"/>
    </source>
</evidence>
<dbReference type="GO" id="GO:0016746">
    <property type="term" value="F:acyltransferase activity"/>
    <property type="evidence" value="ECO:0007669"/>
    <property type="project" value="UniProtKB-KW"/>
</dbReference>
<gene>
    <name evidence="2" type="ORF">LEP48_17850</name>
</gene>
<dbReference type="InterPro" id="IPR000182">
    <property type="entry name" value="GNAT_dom"/>
</dbReference>
<dbReference type="InterPro" id="IPR016181">
    <property type="entry name" value="Acyl_CoA_acyltransferase"/>
</dbReference>
<dbReference type="Gene3D" id="3.40.630.30">
    <property type="match status" value="1"/>
</dbReference>
<comment type="caution">
    <text evidence="2">The sequence shown here is derived from an EMBL/GenBank/DDBJ whole genome shotgun (WGS) entry which is preliminary data.</text>
</comment>
<feature type="domain" description="N-acetyltransferase" evidence="1">
    <location>
        <begin position="41"/>
        <end position="204"/>
    </location>
</feature>
<dbReference type="Proteomes" id="UP001319870">
    <property type="component" value="Unassembled WGS sequence"/>
</dbReference>
<keyword evidence="3" id="KW-1185">Reference proteome</keyword>
<dbReference type="SUPFAM" id="SSF55729">
    <property type="entry name" value="Acyl-CoA N-acyltransferases (Nat)"/>
    <property type="match status" value="1"/>
</dbReference>
<evidence type="ECO:0000313" key="3">
    <source>
        <dbReference type="Proteomes" id="UP001319870"/>
    </source>
</evidence>
<keyword evidence="2" id="KW-0012">Acyltransferase</keyword>